<feature type="region of interest" description="Disordered" evidence="4">
    <location>
        <begin position="186"/>
        <end position="206"/>
    </location>
</feature>
<protein>
    <recommendedName>
        <fullName evidence="5">RanBP2-type domain-containing protein</fullName>
    </recommendedName>
</protein>
<gene>
    <name evidence="6" type="ORF">STIAU_5935</name>
</gene>
<evidence type="ECO:0000313" key="7">
    <source>
        <dbReference type="Proteomes" id="UP000032702"/>
    </source>
</evidence>
<feature type="unsure residue" description="I or L" evidence="6">
    <location>
        <position position="76"/>
    </location>
</feature>
<comment type="caution">
    <text evidence="6">The sequence shown here is derived from an EMBL/GenBank/DDBJ whole genome shotgun (WGS) entry which is preliminary data.</text>
</comment>
<dbReference type="InterPro" id="IPR001876">
    <property type="entry name" value="Znf_RanBP2"/>
</dbReference>
<evidence type="ECO:0000256" key="4">
    <source>
        <dbReference type="SAM" id="MobiDB-lite"/>
    </source>
</evidence>
<feature type="region of interest" description="Disordered" evidence="4">
    <location>
        <begin position="388"/>
        <end position="407"/>
    </location>
</feature>
<keyword evidence="3" id="KW-0862">Zinc</keyword>
<feature type="region of interest" description="Disordered" evidence="4">
    <location>
        <begin position="1"/>
        <end position="65"/>
    </location>
</feature>
<dbReference type="GO" id="GO:0008270">
    <property type="term" value="F:zinc ion binding"/>
    <property type="evidence" value="ECO:0007669"/>
    <property type="project" value="UniProtKB-KW"/>
</dbReference>
<dbReference type="AlphaFoldDB" id="Q08V67"/>
<feature type="domain" description="RanBP2-type" evidence="5">
    <location>
        <begin position="152"/>
        <end position="182"/>
    </location>
</feature>
<dbReference type="PATRIC" id="fig|378806.16.peg.3295"/>
<evidence type="ECO:0000256" key="2">
    <source>
        <dbReference type="ARBA" id="ARBA00022771"/>
    </source>
</evidence>
<evidence type="ECO:0000256" key="1">
    <source>
        <dbReference type="ARBA" id="ARBA00022723"/>
    </source>
</evidence>
<dbReference type="OrthoDB" id="1996975at2"/>
<feature type="compositionally biased region" description="Basic residues" evidence="4">
    <location>
        <begin position="39"/>
        <end position="54"/>
    </location>
</feature>
<dbReference type="PROSITE" id="PS01358">
    <property type="entry name" value="ZF_RANBP2_1"/>
    <property type="match status" value="1"/>
</dbReference>
<reference evidence="6 7" key="1">
    <citation type="submission" date="2006-04" db="EMBL/GenBank/DDBJ databases">
        <authorList>
            <person name="Nierman W.C."/>
        </authorList>
    </citation>
    <scope>NUCLEOTIDE SEQUENCE [LARGE SCALE GENOMIC DNA]</scope>
    <source>
        <strain evidence="6 7">DW4/3-1</strain>
    </source>
</reference>
<dbReference type="PROSITE" id="PS50199">
    <property type="entry name" value="ZF_RANBP2_2"/>
    <property type="match status" value="1"/>
</dbReference>
<name>Q08V67_STIAD</name>
<keyword evidence="1" id="KW-0479">Metal-binding</keyword>
<evidence type="ECO:0000256" key="3">
    <source>
        <dbReference type="ARBA" id="ARBA00022833"/>
    </source>
</evidence>
<organism evidence="6 7">
    <name type="scientific">Stigmatella aurantiaca (strain DW4/3-1)</name>
    <dbReference type="NCBI Taxonomy" id="378806"/>
    <lineage>
        <taxon>Bacteria</taxon>
        <taxon>Pseudomonadati</taxon>
        <taxon>Myxococcota</taxon>
        <taxon>Myxococcia</taxon>
        <taxon>Myxococcales</taxon>
        <taxon>Cystobacterineae</taxon>
        <taxon>Archangiaceae</taxon>
        <taxon>Stigmatella</taxon>
    </lineage>
</organism>
<accession>Q08V67</accession>
<sequence length="465" mass="51697">MGGSEQNSLERFEQVKGQSPPRLPELSGQEPAKPLPTHPRPRPFRPPGGHKRGPRSGGRASPCRVFSAREGGPLALGCAPMSKRIRIIEGTWNCTSCDTKGILARHKKCPQCNNPRELTGKESEFDFGGTDAATGKALREGVTDETALELAGAGADWFCAYCGASNRGDQTLCKHCQAERTQDAKALQEEEAADDEHPLRAPPRASSAKKTLGKVALVLGGSLFFCCSGTLIYGLWSTATHDTSGQLVRTEWKRTVFQERFTPVTLEGWQDELHAQPPRMPVNGLGESAGVQNIRGCVSSRRGSRKVADGTERVCSTKTRKKACGTEEKCQTRNKGNGFQEEVCRDVTRYCDESYEDCRNETRYRQEPVYAQKCNYDTYQWKEVARRELSGQSGEPPRWPELSMSPTDRLRREEHYVLHVEYDDDGKKQATFEPKTEQEFLSWKPGQPVSVTVTNGGDIQKLLPR</sequence>
<keyword evidence="2" id="KW-0863">Zinc-finger</keyword>
<evidence type="ECO:0000259" key="5">
    <source>
        <dbReference type="PROSITE" id="PS50199"/>
    </source>
</evidence>
<evidence type="ECO:0000313" key="6">
    <source>
        <dbReference type="EMBL" id="EAU64374.2"/>
    </source>
</evidence>
<dbReference type="EMBL" id="AAMD01000120">
    <property type="protein sequence ID" value="EAU64374.2"/>
    <property type="molecule type" value="Genomic_DNA"/>
</dbReference>
<dbReference type="Proteomes" id="UP000032702">
    <property type="component" value="Unassembled WGS sequence"/>
</dbReference>
<proteinExistence type="predicted"/>